<dbReference type="InterPro" id="IPR021514">
    <property type="entry name" value="DUF3176"/>
</dbReference>
<dbReference type="PANTHER" id="PTHR35394">
    <property type="entry name" value="DUF3176 DOMAIN-CONTAINING PROTEIN"/>
    <property type="match status" value="1"/>
</dbReference>
<dbReference type="EMBL" id="JAULSR010000001">
    <property type="protein sequence ID" value="KAK0636708.1"/>
    <property type="molecule type" value="Genomic_DNA"/>
</dbReference>
<keyword evidence="3" id="KW-1185">Reference proteome</keyword>
<dbReference type="AlphaFoldDB" id="A0AA39XMD3"/>
<reference evidence="2" key="1">
    <citation type="submission" date="2023-06" db="EMBL/GenBank/DDBJ databases">
        <title>Genome-scale phylogeny and comparative genomics of the fungal order Sordariales.</title>
        <authorList>
            <consortium name="Lawrence Berkeley National Laboratory"/>
            <person name="Hensen N."/>
            <person name="Bonometti L."/>
            <person name="Westerberg I."/>
            <person name="Brannstrom I.O."/>
            <person name="Guillou S."/>
            <person name="Cros-Aarteil S."/>
            <person name="Calhoun S."/>
            <person name="Haridas S."/>
            <person name="Kuo A."/>
            <person name="Mondo S."/>
            <person name="Pangilinan J."/>
            <person name="Riley R."/>
            <person name="LaButti K."/>
            <person name="Andreopoulos B."/>
            <person name="Lipzen A."/>
            <person name="Chen C."/>
            <person name="Yanf M."/>
            <person name="Daum C."/>
            <person name="Ng V."/>
            <person name="Clum A."/>
            <person name="Steindorff A."/>
            <person name="Ohm R."/>
            <person name="Martin F."/>
            <person name="Silar P."/>
            <person name="Natvig D."/>
            <person name="Lalanne C."/>
            <person name="Gautier V."/>
            <person name="Ament-velasquez S.L."/>
            <person name="Kruys A."/>
            <person name="Hutchinson M.I."/>
            <person name="Powell A.J."/>
            <person name="Barry K."/>
            <person name="Miller A.N."/>
            <person name="Grigoriev I.V."/>
            <person name="Debuchy R."/>
            <person name="Gladieux P."/>
            <person name="Thoren M.H."/>
            <person name="Johannesson H."/>
        </authorList>
    </citation>
    <scope>NUCLEOTIDE SEQUENCE</scope>
    <source>
        <strain evidence="2">SMH3391-2</strain>
    </source>
</reference>
<accession>A0AA39XMD3</accession>
<evidence type="ECO:0000256" key="1">
    <source>
        <dbReference type="SAM" id="SignalP"/>
    </source>
</evidence>
<organism evidence="2 3">
    <name type="scientific">Bombardia bombarda</name>
    <dbReference type="NCBI Taxonomy" id="252184"/>
    <lineage>
        <taxon>Eukaryota</taxon>
        <taxon>Fungi</taxon>
        <taxon>Dikarya</taxon>
        <taxon>Ascomycota</taxon>
        <taxon>Pezizomycotina</taxon>
        <taxon>Sordariomycetes</taxon>
        <taxon>Sordariomycetidae</taxon>
        <taxon>Sordariales</taxon>
        <taxon>Lasiosphaeriaceae</taxon>
        <taxon>Bombardia</taxon>
    </lineage>
</organism>
<evidence type="ECO:0000313" key="2">
    <source>
        <dbReference type="EMBL" id="KAK0636708.1"/>
    </source>
</evidence>
<gene>
    <name evidence="2" type="ORF">B0T17DRAFT_88058</name>
</gene>
<proteinExistence type="predicted"/>
<protein>
    <submittedName>
        <fullName evidence="2">Uncharacterized protein</fullName>
    </submittedName>
</protein>
<dbReference type="PANTHER" id="PTHR35394:SF5">
    <property type="entry name" value="DUF3176 DOMAIN-CONTAINING PROTEIN"/>
    <property type="match status" value="1"/>
</dbReference>
<evidence type="ECO:0000313" key="3">
    <source>
        <dbReference type="Proteomes" id="UP001174934"/>
    </source>
</evidence>
<feature type="signal peptide" evidence="1">
    <location>
        <begin position="1"/>
        <end position="18"/>
    </location>
</feature>
<name>A0AA39XMD3_9PEZI</name>
<dbReference type="Pfam" id="PF11374">
    <property type="entry name" value="DUF3176"/>
    <property type="match status" value="1"/>
</dbReference>
<comment type="caution">
    <text evidence="2">The sequence shown here is derived from an EMBL/GenBank/DDBJ whole genome shotgun (WGS) entry which is preliminary data.</text>
</comment>
<sequence length="440" mass="47880">MNITLNTFLAFFTTFTKAAFMSPISEALSQWKWNIYTPNGQESKGRSLADFQVLDSASRGAWGNWTLIRNFKWRHFVSFAAVFSILSIFTSPITQQMIAYTTKPAPTAGEASVPYTRVLGKSDTAISMAVASADFQAISSTVAKPVEHLAPTCSAGNCTFDQYQSLAVCMKMTNITEHLRITEIKNSTTADWTGGEGWNLALPDGNGTTAWNASLPNGLSFVTPLSLAFAMVPQERAFALTDPNDNFTAVAHFILIYSNAGNVSYQGYDRASDTKPWDFQAVEVLYHACVNTYETTFAAGNSTTSVVSSSNVPLSVDDNKPLYNTVCHAQPDLIVDSCDYVERVGNVTYLQDPSAPGDLTKRYAFNRFTGTLITWNMYFDLMNTYVTDGLTGSIGTFVHQGYLGIEEAIYGKDQAGLGAAQQYANLQVVLGSAATSMSNA</sequence>
<keyword evidence="1" id="KW-0732">Signal</keyword>
<feature type="chain" id="PRO_5041206841" evidence="1">
    <location>
        <begin position="19"/>
        <end position="440"/>
    </location>
</feature>
<dbReference type="Proteomes" id="UP001174934">
    <property type="component" value="Unassembled WGS sequence"/>
</dbReference>